<organism evidence="1 2">
    <name type="scientific">Vespula pensylvanica</name>
    <name type="common">Western yellow jacket</name>
    <name type="synonym">Wasp</name>
    <dbReference type="NCBI Taxonomy" id="30213"/>
    <lineage>
        <taxon>Eukaryota</taxon>
        <taxon>Metazoa</taxon>
        <taxon>Ecdysozoa</taxon>
        <taxon>Arthropoda</taxon>
        <taxon>Hexapoda</taxon>
        <taxon>Insecta</taxon>
        <taxon>Pterygota</taxon>
        <taxon>Neoptera</taxon>
        <taxon>Endopterygota</taxon>
        <taxon>Hymenoptera</taxon>
        <taxon>Apocrita</taxon>
        <taxon>Aculeata</taxon>
        <taxon>Vespoidea</taxon>
        <taxon>Vespidae</taxon>
        <taxon>Vespinae</taxon>
        <taxon>Vespula</taxon>
    </lineage>
</organism>
<gene>
    <name evidence="1" type="ORF">H0235_001220</name>
</gene>
<evidence type="ECO:0000313" key="1">
    <source>
        <dbReference type="EMBL" id="KAF7438829.1"/>
    </source>
</evidence>
<comment type="caution">
    <text evidence="1">The sequence shown here is derived from an EMBL/GenBank/DDBJ whole genome shotgun (WGS) entry which is preliminary data.</text>
</comment>
<protein>
    <submittedName>
        <fullName evidence="1">Uncharacterized protein</fullName>
    </submittedName>
</protein>
<dbReference type="EMBL" id="JACSDY010000001">
    <property type="protein sequence ID" value="KAF7438829.1"/>
    <property type="molecule type" value="Genomic_DNA"/>
</dbReference>
<keyword evidence="2" id="KW-1185">Reference proteome</keyword>
<name>A0A834UH12_VESPE</name>
<proteinExistence type="predicted"/>
<evidence type="ECO:0000313" key="2">
    <source>
        <dbReference type="Proteomes" id="UP000600918"/>
    </source>
</evidence>
<accession>A0A834UH12</accession>
<dbReference type="AlphaFoldDB" id="A0A834UH12"/>
<dbReference type="Proteomes" id="UP000600918">
    <property type="component" value="Unassembled WGS sequence"/>
</dbReference>
<reference evidence="1" key="1">
    <citation type="journal article" date="2020" name="G3 (Bethesda)">
        <title>High-Quality Assemblies for Three Invasive Social Wasps from the &lt;i&gt;Vespula&lt;/i&gt; Genus.</title>
        <authorList>
            <person name="Harrop T.W.R."/>
            <person name="Guhlin J."/>
            <person name="McLaughlin G.M."/>
            <person name="Permina E."/>
            <person name="Stockwell P."/>
            <person name="Gilligan J."/>
            <person name="Le Lec M.F."/>
            <person name="Gruber M.A.M."/>
            <person name="Quinn O."/>
            <person name="Lovegrove M."/>
            <person name="Duncan E.J."/>
            <person name="Remnant E.J."/>
            <person name="Van Eeckhoven J."/>
            <person name="Graham B."/>
            <person name="Knapp R.A."/>
            <person name="Langford K.W."/>
            <person name="Kronenberg Z."/>
            <person name="Press M.O."/>
            <person name="Eacker S.M."/>
            <person name="Wilson-Rankin E.E."/>
            <person name="Purcell J."/>
            <person name="Lester P.J."/>
            <person name="Dearden P.K."/>
        </authorList>
    </citation>
    <scope>NUCLEOTIDE SEQUENCE</scope>
    <source>
        <strain evidence="1">Volc-1</strain>
    </source>
</reference>
<sequence length="92" mass="10458">MKLKLTPADVGVDAACAQDKSKLRERVDEIRVENPKIRHSRGHEGCNTFRTVNLGLAIKPNTLNITARLIRYKDIPTCKKNSRNSYIKMHKA</sequence>